<keyword evidence="3" id="KW-0670">Pyruvate</keyword>
<name>A0A2S6FV35_9CLOT</name>
<keyword evidence="1" id="KW-0560">Oxidoreductase</keyword>
<dbReference type="PANTHER" id="PTHR43854">
    <property type="entry name" value="INDOLEPYRUVATE OXIDOREDUCTASE SUBUNIT IORB"/>
    <property type="match status" value="1"/>
</dbReference>
<dbReference type="InterPro" id="IPR002869">
    <property type="entry name" value="Pyrv_flavodox_OxRed_cen"/>
</dbReference>
<proteinExistence type="predicted"/>
<feature type="domain" description="Pyruvate/ketoisovalerate oxidoreductase catalytic" evidence="2">
    <location>
        <begin position="12"/>
        <end position="187"/>
    </location>
</feature>
<organism evidence="3 4">
    <name type="scientific">Clostridium algidicarnis DSM 15099</name>
    <dbReference type="NCBI Taxonomy" id="1121295"/>
    <lineage>
        <taxon>Bacteria</taxon>
        <taxon>Bacillati</taxon>
        <taxon>Bacillota</taxon>
        <taxon>Clostridia</taxon>
        <taxon>Eubacteriales</taxon>
        <taxon>Clostridiaceae</taxon>
        <taxon>Clostridium</taxon>
    </lineage>
</organism>
<dbReference type="OrthoDB" id="9789125at2"/>
<dbReference type="AlphaFoldDB" id="A0A2S6FV35"/>
<dbReference type="Pfam" id="PF01558">
    <property type="entry name" value="POR"/>
    <property type="match status" value="1"/>
</dbReference>
<sequence length="190" mass="20936">MSTTNILISGVGGQGLILATSILAEVAFKEGFDVKTSDVIGLSQRGGMVFGNVRFGEKVYSAMIPEGETDILLAMEELEGLRWCHTVAPKGKVIINNEAVFPNRVLIEKEDYPKDIKDKIEKRGLEVIYVDAKEKSKSLGNIKASNIYLLGSIAKYLPFKDSTWESVIEKYVPSKTLEVNLNAFNSGKMD</sequence>
<dbReference type="InterPro" id="IPR052198">
    <property type="entry name" value="IorB_Oxidoreductase"/>
</dbReference>
<dbReference type="PANTHER" id="PTHR43854:SF1">
    <property type="entry name" value="INDOLEPYRUVATE OXIDOREDUCTASE SUBUNIT IORB"/>
    <property type="match status" value="1"/>
</dbReference>
<dbReference type="RefSeq" id="WP_104410585.1">
    <property type="nucleotide sequence ID" value="NZ_PTIS01000019.1"/>
</dbReference>
<accession>A0A2S6FV35</accession>
<dbReference type="GO" id="GO:0016903">
    <property type="term" value="F:oxidoreductase activity, acting on the aldehyde or oxo group of donors"/>
    <property type="evidence" value="ECO:0007669"/>
    <property type="project" value="InterPro"/>
</dbReference>
<gene>
    <name evidence="3" type="ORF">BD821_11933</name>
</gene>
<protein>
    <submittedName>
        <fullName evidence="3">Indolepyruvate ferredoxin oxidoreductase beta subunit</fullName>
    </submittedName>
</protein>
<evidence type="ECO:0000259" key="2">
    <source>
        <dbReference type="Pfam" id="PF01558"/>
    </source>
</evidence>
<comment type="caution">
    <text evidence="3">The sequence shown here is derived from an EMBL/GenBank/DDBJ whole genome shotgun (WGS) entry which is preliminary data.</text>
</comment>
<dbReference type="STRING" id="37659.GCA_000703125_00925"/>
<dbReference type="SUPFAM" id="SSF53323">
    <property type="entry name" value="Pyruvate-ferredoxin oxidoreductase, PFOR, domain III"/>
    <property type="match status" value="1"/>
</dbReference>
<evidence type="ECO:0000313" key="4">
    <source>
        <dbReference type="Proteomes" id="UP000239863"/>
    </source>
</evidence>
<reference evidence="3 4" key="1">
    <citation type="submission" date="2018-02" db="EMBL/GenBank/DDBJ databases">
        <title>Genomic Encyclopedia of Archaeal and Bacterial Type Strains, Phase II (KMG-II): from individual species to whole genera.</title>
        <authorList>
            <person name="Goeker M."/>
        </authorList>
    </citation>
    <scope>NUCLEOTIDE SEQUENCE [LARGE SCALE GENOMIC DNA]</scope>
    <source>
        <strain evidence="3 4">DSM 15099</strain>
    </source>
</reference>
<dbReference type="EMBL" id="PTIS01000019">
    <property type="protein sequence ID" value="PPK45579.1"/>
    <property type="molecule type" value="Genomic_DNA"/>
</dbReference>
<dbReference type="InterPro" id="IPR019752">
    <property type="entry name" value="Pyrv/ketoisovalerate_OxRed_cat"/>
</dbReference>
<evidence type="ECO:0000256" key="1">
    <source>
        <dbReference type="ARBA" id="ARBA00023002"/>
    </source>
</evidence>
<dbReference type="Proteomes" id="UP000239863">
    <property type="component" value="Unassembled WGS sequence"/>
</dbReference>
<dbReference type="Gene3D" id="3.40.920.10">
    <property type="entry name" value="Pyruvate-ferredoxin oxidoreductase, PFOR, domain III"/>
    <property type="match status" value="1"/>
</dbReference>
<evidence type="ECO:0000313" key="3">
    <source>
        <dbReference type="EMBL" id="PPK45579.1"/>
    </source>
</evidence>